<feature type="compositionally biased region" description="Basic and acidic residues" evidence="1">
    <location>
        <begin position="229"/>
        <end position="238"/>
    </location>
</feature>
<name>A0AAV2FVP9_9ROSI</name>
<feature type="region of interest" description="Disordered" evidence="1">
    <location>
        <begin position="227"/>
        <end position="262"/>
    </location>
</feature>
<feature type="region of interest" description="Disordered" evidence="1">
    <location>
        <begin position="277"/>
        <end position="307"/>
    </location>
</feature>
<protein>
    <recommendedName>
        <fullName evidence="4">Zinc knuckle CX2CX4HX4C domain-containing protein</fullName>
    </recommendedName>
</protein>
<evidence type="ECO:0000256" key="1">
    <source>
        <dbReference type="SAM" id="MobiDB-lite"/>
    </source>
</evidence>
<dbReference type="InterPro" id="IPR040256">
    <property type="entry name" value="At4g02000-like"/>
</dbReference>
<organism evidence="2 3">
    <name type="scientific">Linum trigynum</name>
    <dbReference type="NCBI Taxonomy" id="586398"/>
    <lineage>
        <taxon>Eukaryota</taxon>
        <taxon>Viridiplantae</taxon>
        <taxon>Streptophyta</taxon>
        <taxon>Embryophyta</taxon>
        <taxon>Tracheophyta</taxon>
        <taxon>Spermatophyta</taxon>
        <taxon>Magnoliopsida</taxon>
        <taxon>eudicotyledons</taxon>
        <taxon>Gunneridae</taxon>
        <taxon>Pentapetalae</taxon>
        <taxon>rosids</taxon>
        <taxon>fabids</taxon>
        <taxon>Malpighiales</taxon>
        <taxon>Linaceae</taxon>
        <taxon>Linum</taxon>
    </lineage>
</organism>
<gene>
    <name evidence="2" type="ORF">LTRI10_LOCUS42115</name>
</gene>
<proteinExistence type="predicted"/>
<evidence type="ECO:0000313" key="2">
    <source>
        <dbReference type="EMBL" id="CAL1402087.1"/>
    </source>
</evidence>
<evidence type="ECO:0008006" key="4">
    <source>
        <dbReference type="Google" id="ProtNLM"/>
    </source>
</evidence>
<dbReference type="EMBL" id="OZ034820">
    <property type="protein sequence ID" value="CAL1402087.1"/>
    <property type="molecule type" value="Genomic_DNA"/>
</dbReference>
<keyword evidence="3" id="KW-1185">Reference proteome</keyword>
<feature type="compositionally biased region" description="Basic and acidic residues" evidence="1">
    <location>
        <begin position="141"/>
        <end position="162"/>
    </location>
</feature>
<dbReference type="PANTHER" id="PTHR31286:SF167">
    <property type="entry name" value="OS09G0268800 PROTEIN"/>
    <property type="match status" value="1"/>
</dbReference>
<dbReference type="AlphaFoldDB" id="A0AAV2FVP9"/>
<dbReference type="Proteomes" id="UP001497516">
    <property type="component" value="Chromosome 7"/>
</dbReference>
<feature type="region of interest" description="Disordered" evidence="1">
    <location>
        <begin position="141"/>
        <end position="197"/>
    </location>
</feature>
<dbReference type="PANTHER" id="PTHR31286">
    <property type="entry name" value="GLYCINE-RICH CELL WALL STRUCTURAL PROTEIN 1.8-LIKE"/>
    <property type="match status" value="1"/>
</dbReference>
<sequence length="307" mass="34889">MAEKLATRFGNLVWFDDSTGTTWDDYMWIRVNLSINNPLKKKLKLNIGGELVEYMVKYEKLPLFYHSCGRIGHPKLRCPRPSNLQVDPFGLEMRKRAPGPRNWLSHTAKKEDAEIWAILKKKFEMECTGSNFENGTPLAREEVARTSKEEAMGGERNEREMEQPAATSMKDNSGNKPQKPLEANVPPTKGQGKELNQEKEAPVVGALQKFKMGNGVGLITRRHTGNVWRRQEQKKERYQQGTQLTPQKRNVDTQGGDMDIDLEVPKHPKKAKVLDFHVGQDKDQQGRLNNLDGDLADSVVEQSRPAQ</sequence>
<accession>A0AAV2FVP9</accession>
<reference evidence="2 3" key="1">
    <citation type="submission" date="2024-04" db="EMBL/GenBank/DDBJ databases">
        <authorList>
            <person name="Fracassetti M."/>
        </authorList>
    </citation>
    <scope>NUCLEOTIDE SEQUENCE [LARGE SCALE GENOMIC DNA]</scope>
</reference>
<evidence type="ECO:0000313" key="3">
    <source>
        <dbReference type="Proteomes" id="UP001497516"/>
    </source>
</evidence>
<feature type="compositionally biased region" description="Polar residues" evidence="1">
    <location>
        <begin position="165"/>
        <end position="176"/>
    </location>
</feature>